<dbReference type="EMBL" id="CAKLBY020000066">
    <property type="protein sequence ID" value="CAK7922905.1"/>
    <property type="molecule type" value="Genomic_DNA"/>
</dbReference>
<evidence type="ECO:0000313" key="2">
    <source>
        <dbReference type="Proteomes" id="UP001162060"/>
    </source>
</evidence>
<organism evidence="1 2">
    <name type="scientific">Peronospora matthiolae</name>
    <dbReference type="NCBI Taxonomy" id="2874970"/>
    <lineage>
        <taxon>Eukaryota</taxon>
        <taxon>Sar</taxon>
        <taxon>Stramenopiles</taxon>
        <taxon>Oomycota</taxon>
        <taxon>Peronosporomycetes</taxon>
        <taxon>Peronosporales</taxon>
        <taxon>Peronosporaceae</taxon>
        <taxon>Peronospora</taxon>
    </lineage>
</organism>
<gene>
    <name evidence="1" type="ORF">PM001_LOCUS8076</name>
</gene>
<reference evidence="1" key="1">
    <citation type="submission" date="2024-01" db="EMBL/GenBank/DDBJ databases">
        <authorList>
            <person name="Webb A."/>
        </authorList>
    </citation>
    <scope>NUCLEOTIDE SEQUENCE</scope>
    <source>
        <strain evidence="1">Pm1</strain>
    </source>
</reference>
<accession>A0AAV1TKM3</accession>
<name>A0AAV1TKM3_9STRA</name>
<dbReference type="Proteomes" id="UP001162060">
    <property type="component" value="Unassembled WGS sequence"/>
</dbReference>
<sequence length="214" mass="24577">MPRHEEFMFDSSAFSGDAIDRLRALCGASGARTGSTRFEKARTMSGRLVEGIVACRRLPNFVKQVLRSEERLRLYSTVQAQVEGKLILQLDRDRRVKVCRRTSKDLSATILESAELARAYLTALSLMLSQTKKISYDFNKTIHFYFFTRTTANSHKAVRVPFFEGMYRLQKAHRPERGSVYQRLNGHLMDGEWGIMCTSITSPVLVMWAKSRHF</sequence>
<dbReference type="AlphaFoldDB" id="A0AAV1TKM3"/>
<proteinExistence type="predicted"/>
<protein>
    <submittedName>
        <fullName evidence="1">Uncharacterized protein</fullName>
    </submittedName>
</protein>
<evidence type="ECO:0000313" key="1">
    <source>
        <dbReference type="EMBL" id="CAK7922905.1"/>
    </source>
</evidence>
<comment type="caution">
    <text evidence="1">The sequence shown here is derived from an EMBL/GenBank/DDBJ whole genome shotgun (WGS) entry which is preliminary data.</text>
</comment>